<evidence type="ECO:0000313" key="1">
    <source>
        <dbReference type="EMBL" id="KAJ5116816.1"/>
    </source>
</evidence>
<evidence type="ECO:0000313" key="2">
    <source>
        <dbReference type="Proteomes" id="UP001149165"/>
    </source>
</evidence>
<dbReference type="EMBL" id="JAPQKH010000001">
    <property type="protein sequence ID" value="KAJ5116816.1"/>
    <property type="molecule type" value="Genomic_DNA"/>
</dbReference>
<proteinExistence type="predicted"/>
<comment type="caution">
    <text evidence="1">The sequence shown here is derived from an EMBL/GenBank/DDBJ whole genome shotgun (WGS) entry which is preliminary data.</text>
</comment>
<accession>A0A9W9GDH8</accession>
<organism evidence="1 2">
    <name type="scientific">Penicillium angulare</name>
    <dbReference type="NCBI Taxonomy" id="116970"/>
    <lineage>
        <taxon>Eukaryota</taxon>
        <taxon>Fungi</taxon>
        <taxon>Dikarya</taxon>
        <taxon>Ascomycota</taxon>
        <taxon>Pezizomycotina</taxon>
        <taxon>Eurotiomycetes</taxon>
        <taxon>Eurotiomycetidae</taxon>
        <taxon>Eurotiales</taxon>
        <taxon>Aspergillaceae</taxon>
        <taxon>Penicillium</taxon>
    </lineage>
</organism>
<gene>
    <name evidence="1" type="ORF">N7456_001164</name>
</gene>
<protein>
    <submittedName>
        <fullName evidence="1">Uncharacterized protein</fullName>
    </submittedName>
</protein>
<keyword evidence="2" id="KW-1185">Reference proteome</keyword>
<name>A0A9W9GDH8_9EURO</name>
<reference evidence="1" key="1">
    <citation type="submission" date="2022-11" db="EMBL/GenBank/DDBJ databases">
        <authorList>
            <person name="Petersen C."/>
        </authorList>
    </citation>
    <scope>NUCLEOTIDE SEQUENCE</scope>
    <source>
        <strain evidence="1">IBT 30069</strain>
    </source>
</reference>
<sequence length="357" mass="39844">METISLSAFNATINSITQPRLVTYTNFVSLTLVWEAWNYHNQPPTDVTGDFQAILKLLDPPRAQHIAIPANTYEDGRHAYVQLERVIRGLQNTTNQTLALIHYAGHPTLDNPAWRQNTRDAVSKNQLTVIDPFLANITKGTHLFIDNAKVDIVYIFDCYNKYQFPHIKKIGKHGRVIELLAEGKGLENLDPPKTTLTRKLRDEIGRRKHLGHQFVEMADLAQTLAGRSQPNSINSVHHLIYQGTGSVCLTFNGPSSIDPASIPPSLDPLTFSVFLSESMTLAQIKEFLVLINSLPIAFRLSLDAVYEATKTGCTILLLQAPHSVIAKLSGLRGIGDITEVTYVKRSRRELTRESEIG</sequence>
<dbReference type="OrthoDB" id="4760831at2759"/>
<dbReference type="AlphaFoldDB" id="A0A9W9GDH8"/>
<dbReference type="Proteomes" id="UP001149165">
    <property type="component" value="Unassembled WGS sequence"/>
</dbReference>
<reference evidence="1" key="2">
    <citation type="journal article" date="2023" name="IMA Fungus">
        <title>Comparative genomic study of the Penicillium genus elucidates a diverse pangenome and 15 lateral gene transfer events.</title>
        <authorList>
            <person name="Petersen C."/>
            <person name="Sorensen T."/>
            <person name="Nielsen M.R."/>
            <person name="Sondergaard T.E."/>
            <person name="Sorensen J.L."/>
            <person name="Fitzpatrick D.A."/>
            <person name="Frisvad J.C."/>
            <person name="Nielsen K.L."/>
        </authorList>
    </citation>
    <scope>NUCLEOTIDE SEQUENCE</scope>
    <source>
        <strain evidence="1">IBT 30069</strain>
    </source>
</reference>